<comment type="caution">
    <text evidence="2">The sequence shown here is derived from an EMBL/GenBank/DDBJ whole genome shotgun (WGS) entry which is preliminary data.</text>
</comment>
<evidence type="ECO:0000313" key="2">
    <source>
        <dbReference type="EMBL" id="KAA8495588.1"/>
    </source>
</evidence>
<reference evidence="3" key="1">
    <citation type="journal article" date="2019" name="Nat. Commun.">
        <title>Expansion of phycobilisome linker gene families in mesophilic red algae.</title>
        <authorList>
            <person name="Lee J."/>
            <person name="Kim D."/>
            <person name="Bhattacharya D."/>
            <person name="Yoon H.S."/>
        </authorList>
    </citation>
    <scope>NUCLEOTIDE SEQUENCE [LARGE SCALE GENOMIC DNA]</scope>
    <source>
        <strain evidence="3">CCMP 1328</strain>
    </source>
</reference>
<dbReference type="EMBL" id="VRMN01000003">
    <property type="protein sequence ID" value="KAA8495588.1"/>
    <property type="molecule type" value="Genomic_DNA"/>
</dbReference>
<dbReference type="SUPFAM" id="SSF56300">
    <property type="entry name" value="Metallo-dependent phosphatases"/>
    <property type="match status" value="1"/>
</dbReference>
<gene>
    <name evidence="2" type="ORF">FVE85_1743</name>
</gene>
<feature type="domain" description="Calcineurin-like phosphoesterase" evidence="1">
    <location>
        <begin position="42"/>
        <end position="273"/>
    </location>
</feature>
<dbReference type="OrthoDB" id="10260867at2759"/>
<sequence>MGALFVGAPALCATACRAPRRTHCSVARMCDVKHDAAGTKAVVVLGDLHLHPEAPRMAPFHTARQEILRALADLGVQQSDAFLVSVGDLGAYGIAGTSASFELARDFLRSFGLSYSVVTGNHDLEGLDEFKTDQENLDAWGRVFGPDTDTLTTLTEGLPVFRREIPGSDIVLLGMSTVRFREARGSSHEVYIDDEQLSWFDAQLAKCEMEGKRAFVFTHAPPMGAGLRSLQSVHVKNMCAWLNHSSGRRRRRIFLQKVKQHPCLRLWASGHFHLSHEFEDSVTLVEGRACFLQCGVIGPESSRDGYRQTRIILTDPSLGDSMKMYSVNHHDGGSLRLDASVVGQDSTAVSFALEHYPHDHVGKESWFRTFTPRPDDGCVLEPVQGEDVAAARADKVCWWHTSSGSVLGVHDGMVIEYDEETLAPVGLVMTAEELAGRDVFWISEADALVINPPAEGLSVEVLHPNADGTFARQYQLNKRYRIETKRREQLARQWLTTHRKELEA</sequence>
<dbReference type="PANTHER" id="PTHR43143:SF4">
    <property type="entry name" value="CALCINEURIN-LIKE PHOSPHOESTERASE DOMAIN-CONTAINING PROTEIN"/>
    <property type="match status" value="1"/>
</dbReference>
<name>A0A5J4YWR9_PORPP</name>
<evidence type="ECO:0000313" key="3">
    <source>
        <dbReference type="Proteomes" id="UP000324585"/>
    </source>
</evidence>
<dbReference type="Proteomes" id="UP000324585">
    <property type="component" value="Unassembled WGS sequence"/>
</dbReference>
<evidence type="ECO:0000259" key="1">
    <source>
        <dbReference type="Pfam" id="PF00149"/>
    </source>
</evidence>
<organism evidence="2 3">
    <name type="scientific">Porphyridium purpureum</name>
    <name type="common">Red alga</name>
    <name type="synonym">Porphyridium cruentum</name>
    <dbReference type="NCBI Taxonomy" id="35688"/>
    <lineage>
        <taxon>Eukaryota</taxon>
        <taxon>Rhodophyta</taxon>
        <taxon>Bangiophyceae</taxon>
        <taxon>Porphyridiales</taxon>
        <taxon>Porphyridiaceae</taxon>
        <taxon>Porphyridium</taxon>
    </lineage>
</organism>
<accession>A0A5J4YWR9</accession>
<dbReference type="PANTHER" id="PTHR43143">
    <property type="entry name" value="METALLOPHOSPHOESTERASE, CALCINEURIN SUPERFAMILY"/>
    <property type="match status" value="1"/>
</dbReference>
<dbReference type="AlphaFoldDB" id="A0A5J4YWR9"/>
<keyword evidence="3" id="KW-1185">Reference proteome</keyword>
<dbReference type="InterPro" id="IPR029052">
    <property type="entry name" value="Metallo-depent_PP-like"/>
</dbReference>
<dbReference type="Gene3D" id="3.60.21.10">
    <property type="match status" value="1"/>
</dbReference>
<dbReference type="InterPro" id="IPR051918">
    <property type="entry name" value="STPP_CPPED1"/>
</dbReference>
<dbReference type="OMA" id="FCFSHAP"/>
<dbReference type="Pfam" id="PF00149">
    <property type="entry name" value="Metallophos"/>
    <property type="match status" value="1"/>
</dbReference>
<proteinExistence type="predicted"/>
<protein>
    <recommendedName>
        <fullName evidence="1">Calcineurin-like phosphoesterase domain-containing protein</fullName>
    </recommendedName>
</protein>
<dbReference type="InterPro" id="IPR004843">
    <property type="entry name" value="Calcineurin-like_PHP"/>
</dbReference>